<dbReference type="InterPro" id="IPR011008">
    <property type="entry name" value="Dimeric_a/b-barrel"/>
</dbReference>
<keyword evidence="3" id="KW-1185">Reference proteome</keyword>
<dbReference type="RefSeq" id="WP_166397551.1">
    <property type="nucleotide sequence ID" value="NZ_CP045121.1"/>
</dbReference>
<dbReference type="EMBL" id="CP045121">
    <property type="protein sequence ID" value="QIN79876.1"/>
    <property type="molecule type" value="Genomic_DNA"/>
</dbReference>
<dbReference type="InterPro" id="IPR026029">
    <property type="entry name" value="MLI_dom"/>
</dbReference>
<protein>
    <submittedName>
        <fullName evidence="2">Translational initiation factor</fullName>
    </submittedName>
</protein>
<accession>A0A6G8Q095</accession>
<feature type="domain" description="Muconolactone isomerase" evidence="1">
    <location>
        <begin position="1"/>
        <end position="88"/>
    </location>
</feature>
<dbReference type="SUPFAM" id="SSF54909">
    <property type="entry name" value="Dimeric alpha+beta barrel"/>
    <property type="match status" value="1"/>
</dbReference>
<dbReference type="GO" id="GO:0003743">
    <property type="term" value="F:translation initiation factor activity"/>
    <property type="evidence" value="ECO:0007669"/>
    <property type="project" value="UniProtKB-KW"/>
</dbReference>
<sequence length="103" mass="11580">MLFFVDFRVNPKGWSFDEMWDEWEKETEAALGAVEAGKIVAIYKVSGQRRVLAVADVDSPDELDQIIMGGLPIAHNLEIAEVLPVREYAAFAEDVRNRWGAQA</sequence>
<dbReference type="KEGG" id="rmar:GBA65_16585"/>
<keyword evidence="2" id="KW-0648">Protein biosynthesis</keyword>
<name>A0A6G8Q095_9ACTN</name>
<dbReference type="Pfam" id="PF02426">
    <property type="entry name" value="MIase"/>
    <property type="match status" value="1"/>
</dbReference>
<proteinExistence type="predicted"/>
<reference evidence="2 3" key="1">
    <citation type="submission" date="2019-10" db="EMBL/GenBank/DDBJ databases">
        <title>Rubrobacter sp nov SCSIO 52915 isolated from a deep-sea sediment in the South China Sea.</title>
        <authorList>
            <person name="Chen R.W."/>
        </authorList>
    </citation>
    <scope>NUCLEOTIDE SEQUENCE [LARGE SCALE GENOMIC DNA]</scope>
    <source>
        <strain evidence="2 3">SCSIO 52915</strain>
    </source>
</reference>
<evidence type="ECO:0000313" key="2">
    <source>
        <dbReference type="EMBL" id="QIN79876.1"/>
    </source>
</evidence>
<dbReference type="Proteomes" id="UP000502706">
    <property type="component" value="Chromosome"/>
</dbReference>
<gene>
    <name evidence="2" type="ORF">GBA65_16585</name>
</gene>
<organism evidence="2 3">
    <name type="scientific">Rubrobacter marinus</name>
    <dbReference type="NCBI Taxonomy" id="2653852"/>
    <lineage>
        <taxon>Bacteria</taxon>
        <taxon>Bacillati</taxon>
        <taxon>Actinomycetota</taxon>
        <taxon>Rubrobacteria</taxon>
        <taxon>Rubrobacterales</taxon>
        <taxon>Rubrobacteraceae</taxon>
        <taxon>Rubrobacter</taxon>
    </lineage>
</organism>
<dbReference type="Gene3D" id="3.30.70.1060">
    <property type="entry name" value="Dimeric alpha+beta barrel"/>
    <property type="match status" value="1"/>
</dbReference>
<evidence type="ECO:0000259" key="1">
    <source>
        <dbReference type="Pfam" id="PF02426"/>
    </source>
</evidence>
<evidence type="ECO:0000313" key="3">
    <source>
        <dbReference type="Proteomes" id="UP000502706"/>
    </source>
</evidence>
<dbReference type="AlphaFoldDB" id="A0A6G8Q095"/>
<keyword evidence="2" id="KW-0396">Initiation factor</keyword>